<dbReference type="FunFam" id="3.40.309.10:FF:000018">
    <property type="entry name" value="Alpha-aminoadipic semialdehyde dehydrogenase"/>
    <property type="match status" value="1"/>
</dbReference>
<sequence length="535" mass="57185">MMIITRSARSQVHLARYMSAASSAAAVMARLGLVTGDHVNSGLYNGEWREGSGEIFTSYNPANNKVLGRVKGASLEEYDQTVQLMQDARAVWTETPAPLRGEVVRRIGDELRKKRNDLGALVSLETGKILAEGIGEVQEAIDMCDFACGLSRMLNGTIIPSERAGHFMMERYHPLNGNVAIISAFNFPVAVFFWNATLSLVTGNCHLWKPADSTTLCAVASARIIGDVLTEMKLPTAVATLICGTGHTIGDAIVSDRRNALVSFTGSTRVGKGIGEKVSSRFGRTILELGGNNAMVIMDDADLDMALNAVVFASVGTAGQRCTTLRRLIIHKDVYDSFKSRLVSAVKNVKIGDPLDADTLCGPLHSKAALKAFLSSVEEIKSEGGSIIAGGNGYPKLGGLFVEPTIVEGMAPDSPIVQQETFAPILYLFKVDDLNEAVHVNNAVPQGLSSSLFTRDLRNLFRWTGPNGSDCGIVNVNIGTSGAEIGGAFGGDKESGGGREAGSDVWKQYCRRLTCTVNHSESLPLSQGIVFKTLP</sequence>
<evidence type="ECO:0000256" key="2">
    <source>
        <dbReference type="ARBA" id="ARBA00011881"/>
    </source>
</evidence>
<dbReference type="Gene3D" id="3.40.605.10">
    <property type="entry name" value="Aldehyde Dehydrogenase, Chain A, domain 1"/>
    <property type="match status" value="1"/>
</dbReference>
<dbReference type="EC" id="1.2.1.3" evidence="5"/>
<comment type="subunit">
    <text evidence="2">Homotetramer.</text>
</comment>
<keyword evidence="3 7" id="KW-0560">Oxidoreductase</keyword>
<dbReference type="PROSITE" id="PS00687">
    <property type="entry name" value="ALDEHYDE_DEHYDR_GLU"/>
    <property type="match status" value="1"/>
</dbReference>
<dbReference type="Gene3D" id="3.40.309.10">
    <property type="entry name" value="Aldehyde Dehydrogenase, Chain A, domain 2"/>
    <property type="match status" value="1"/>
</dbReference>
<evidence type="ECO:0000256" key="6">
    <source>
        <dbReference type="PROSITE-ProRule" id="PRU10007"/>
    </source>
</evidence>
<feature type="active site" evidence="6">
    <location>
        <position position="288"/>
    </location>
</feature>
<evidence type="ECO:0000256" key="7">
    <source>
        <dbReference type="RuleBase" id="RU003345"/>
    </source>
</evidence>
<reference evidence="9" key="1">
    <citation type="submission" date="2015-04" db="EMBL/GenBank/DDBJ databases">
        <title>The genome sequence of the plant pathogenic Rhizarian Plasmodiophora brassicae reveals insights in its biotrophic life cycle and the origin of chitin synthesis.</title>
        <authorList>
            <person name="Schwelm A."/>
            <person name="Fogelqvist J."/>
            <person name="Knaust A."/>
            <person name="Julke S."/>
            <person name="Lilja T."/>
            <person name="Dhandapani V."/>
            <person name="Bonilla-Rosso G."/>
            <person name="Karlsson M."/>
            <person name="Shevchenko A."/>
            <person name="Choi S.R."/>
            <person name="Kim H.G."/>
            <person name="Park J.Y."/>
            <person name="Lim Y.P."/>
            <person name="Ludwig-Muller J."/>
            <person name="Dixelius C."/>
        </authorList>
    </citation>
    <scope>NUCLEOTIDE SEQUENCE</scope>
    <source>
        <tissue evidence="9">Potato root galls</tissue>
    </source>
</reference>
<name>A0A0H5R9G4_9EUKA</name>
<dbReference type="PANTHER" id="PTHR43521:SF1">
    <property type="entry name" value="ALPHA-AMINOADIPIC SEMIALDEHYDE DEHYDROGENASE"/>
    <property type="match status" value="1"/>
</dbReference>
<organism evidence="9">
    <name type="scientific">Spongospora subterranea</name>
    <dbReference type="NCBI Taxonomy" id="70186"/>
    <lineage>
        <taxon>Eukaryota</taxon>
        <taxon>Sar</taxon>
        <taxon>Rhizaria</taxon>
        <taxon>Endomyxa</taxon>
        <taxon>Phytomyxea</taxon>
        <taxon>Plasmodiophorida</taxon>
        <taxon>Plasmodiophoridae</taxon>
        <taxon>Spongospora</taxon>
    </lineage>
</organism>
<dbReference type="CDD" id="cd07130">
    <property type="entry name" value="ALDH_F7_AASADH"/>
    <property type="match status" value="1"/>
</dbReference>
<accession>A0A0H5R9G4</accession>
<dbReference type="GO" id="GO:0004029">
    <property type="term" value="F:aldehyde dehydrogenase (NAD+) activity"/>
    <property type="evidence" value="ECO:0007669"/>
    <property type="project" value="UniProtKB-EC"/>
</dbReference>
<evidence type="ECO:0000256" key="1">
    <source>
        <dbReference type="ARBA" id="ARBA00009986"/>
    </source>
</evidence>
<dbReference type="InterPro" id="IPR015590">
    <property type="entry name" value="Aldehyde_DH_dom"/>
</dbReference>
<feature type="domain" description="Aldehyde dehydrogenase" evidence="8">
    <location>
        <begin position="48"/>
        <end position="511"/>
    </location>
</feature>
<dbReference type="Pfam" id="PF00171">
    <property type="entry name" value="Aldedh"/>
    <property type="match status" value="1"/>
</dbReference>
<dbReference type="SUPFAM" id="SSF53720">
    <property type="entry name" value="ALDH-like"/>
    <property type="match status" value="1"/>
</dbReference>
<dbReference type="AlphaFoldDB" id="A0A0H5R9G4"/>
<dbReference type="EMBL" id="HACM01009875">
    <property type="protein sequence ID" value="CRZ10317.1"/>
    <property type="molecule type" value="Transcribed_RNA"/>
</dbReference>
<protein>
    <recommendedName>
        <fullName evidence="5">aldehyde dehydrogenase (NAD(+))</fullName>
        <ecNumber evidence="5">1.2.1.3</ecNumber>
    </recommendedName>
</protein>
<dbReference type="InterPro" id="IPR029510">
    <property type="entry name" value="Ald_DH_CS_GLU"/>
</dbReference>
<keyword evidence="4" id="KW-0520">NAD</keyword>
<dbReference type="InterPro" id="IPR016162">
    <property type="entry name" value="Ald_DH_N"/>
</dbReference>
<dbReference type="PANTHER" id="PTHR43521">
    <property type="entry name" value="ALPHA-AMINOADIPIC SEMIALDEHYDE DEHYDROGENASE"/>
    <property type="match status" value="1"/>
</dbReference>
<evidence type="ECO:0000313" key="9">
    <source>
        <dbReference type="EMBL" id="CRZ10317.1"/>
    </source>
</evidence>
<evidence type="ECO:0000256" key="3">
    <source>
        <dbReference type="ARBA" id="ARBA00023002"/>
    </source>
</evidence>
<evidence type="ECO:0000256" key="4">
    <source>
        <dbReference type="ARBA" id="ARBA00023027"/>
    </source>
</evidence>
<evidence type="ECO:0000259" key="8">
    <source>
        <dbReference type="Pfam" id="PF00171"/>
    </source>
</evidence>
<comment type="similarity">
    <text evidence="1 7">Belongs to the aldehyde dehydrogenase family.</text>
</comment>
<dbReference type="InterPro" id="IPR016161">
    <property type="entry name" value="Ald_DH/histidinol_DH"/>
</dbReference>
<proteinExistence type="inferred from homology"/>
<evidence type="ECO:0000256" key="5">
    <source>
        <dbReference type="ARBA" id="ARBA00024226"/>
    </source>
</evidence>
<dbReference type="InterPro" id="IPR044638">
    <property type="entry name" value="ALDH7A1-like"/>
</dbReference>
<dbReference type="InterPro" id="IPR016163">
    <property type="entry name" value="Ald_DH_C"/>
</dbReference>